<organism evidence="1 2">
    <name type="scientific">Thelohanellus kitauei</name>
    <name type="common">Myxosporean</name>
    <dbReference type="NCBI Taxonomy" id="669202"/>
    <lineage>
        <taxon>Eukaryota</taxon>
        <taxon>Metazoa</taxon>
        <taxon>Cnidaria</taxon>
        <taxon>Myxozoa</taxon>
        <taxon>Myxosporea</taxon>
        <taxon>Bivalvulida</taxon>
        <taxon>Platysporina</taxon>
        <taxon>Myxobolidae</taxon>
        <taxon>Thelohanellus</taxon>
    </lineage>
</organism>
<keyword evidence="2" id="KW-1185">Reference proteome</keyword>
<gene>
    <name evidence="1" type="ORF">RF11_05652</name>
</gene>
<name>A0A0C2J7H6_THEKT</name>
<dbReference type="Proteomes" id="UP000031668">
    <property type="component" value="Unassembled WGS sequence"/>
</dbReference>
<dbReference type="EMBL" id="JWZT01004020">
    <property type="protein sequence ID" value="KII65073.1"/>
    <property type="molecule type" value="Genomic_DNA"/>
</dbReference>
<evidence type="ECO:0000313" key="1">
    <source>
        <dbReference type="EMBL" id="KII65073.1"/>
    </source>
</evidence>
<dbReference type="AlphaFoldDB" id="A0A0C2J7H6"/>
<evidence type="ECO:0000313" key="2">
    <source>
        <dbReference type="Proteomes" id="UP000031668"/>
    </source>
</evidence>
<protein>
    <submittedName>
        <fullName evidence="1">Uncharacterized protein</fullName>
    </submittedName>
</protein>
<sequence length="109" mass="12157">MSESLNVIIAKSAFLYKKVHYEVDNSYFIKVSFGYSQIRLSAQVRDRNKRALNLSVQISGVNIYNQIETGPKFLEQLTGTVHLTGLDCVTMNPSTCLLPSIHVGFSSTI</sequence>
<accession>A0A0C2J7H6</accession>
<reference evidence="1 2" key="1">
    <citation type="journal article" date="2014" name="Genome Biol. Evol.">
        <title>The genome of the myxosporean Thelohanellus kitauei shows adaptations to nutrient acquisition within its fish host.</title>
        <authorList>
            <person name="Yang Y."/>
            <person name="Xiong J."/>
            <person name="Zhou Z."/>
            <person name="Huo F."/>
            <person name="Miao W."/>
            <person name="Ran C."/>
            <person name="Liu Y."/>
            <person name="Zhang J."/>
            <person name="Feng J."/>
            <person name="Wang M."/>
            <person name="Wang M."/>
            <person name="Wang L."/>
            <person name="Yao B."/>
        </authorList>
    </citation>
    <scope>NUCLEOTIDE SEQUENCE [LARGE SCALE GENOMIC DNA]</scope>
    <source>
        <strain evidence="1">Wuqing</strain>
    </source>
</reference>
<proteinExistence type="predicted"/>
<comment type="caution">
    <text evidence="1">The sequence shown here is derived from an EMBL/GenBank/DDBJ whole genome shotgun (WGS) entry which is preliminary data.</text>
</comment>